<evidence type="ECO:0000256" key="2">
    <source>
        <dbReference type="SAM" id="SignalP"/>
    </source>
</evidence>
<sequence length="68" mass="7022">MHTGLKVAAYVVVLAATFGTAYGAGTAIDPVAEPKPATHTEHSPQHRPGHAPDRETGHDSGPESAQSH</sequence>
<protein>
    <recommendedName>
        <fullName evidence="5">Secreted protein</fullName>
    </recommendedName>
</protein>
<dbReference type="AlphaFoldDB" id="A0A7H8NA30"/>
<evidence type="ECO:0000313" key="4">
    <source>
        <dbReference type="Proteomes" id="UP000509303"/>
    </source>
</evidence>
<evidence type="ECO:0000313" key="3">
    <source>
        <dbReference type="EMBL" id="QKW51305.1"/>
    </source>
</evidence>
<keyword evidence="2" id="KW-0732">Signal</keyword>
<feature type="signal peptide" evidence="2">
    <location>
        <begin position="1"/>
        <end position="23"/>
    </location>
</feature>
<dbReference type="Proteomes" id="UP000509303">
    <property type="component" value="Chromosome"/>
</dbReference>
<organism evidence="3 4">
    <name type="scientific">Streptomyces buecherae</name>
    <dbReference type="NCBI Taxonomy" id="2763006"/>
    <lineage>
        <taxon>Bacteria</taxon>
        <taxon>Bacillati</taxon>
        <taxon>Actinomycetota</taxon>
        <taxon>Actinomycetes</taxon>
        <taxon>Kitasatosporales</taxon>
        <taxon>Streptomycetaceae</taxon>
        <taxon>Streptomyces</taxon>
    </lineage>
</organism>
<feature type="region of interest" description="Disordered" evidence="1">
    <location>
        <begin position="26"/>
        <end position="68"/>
    </location>
</feature>
<name>A0A7H8NA30_9ACTN</name>
<feature type="chain" id="PRO_5028880976" description="Secreted protein" evidence="2">
    <location>
        <begin position="24"/>
        <end position="68"/>
    </location>
</feature>
<gene>
    <name evidence="3" type="ORF">HUT08_19175</name>
</gene>
<dbReference type="RefSeq" id="WP_176163026.1">
    <property type="nucleotide sequence ID" value="NZ_CP054929.1"/>
</dbReference>
<dbReference type="EMBL" id="CP054929">
    <property type="protein sequence ID" value="QKW51305.1"/>
    <property type="molecule type" value="Genomic_DNA"/>
</dbReference>
<proteinExistence type="predicted"/>
<keyword evidence="4" id="KW-1185">Reference proteome</keyword>
<accession>A0A7H8NA30</accession>
<evidence type="ECO:0008006" key="5">
    <source>
        <dbReference type="Google" id="ProtNLM"/>
    </source>
</evidence>
<evidence type="ECO:0000256" key="1">
    <source>
        <dbReference type="SAM" id="MobiDB-lite"/>
    </source>
</evidence>
<feature type="compositionally biased region" description="Basic and acidic residues" evidence="1">
    <location>
        <begin position="36"/>
        <end position="61"/>
    </location>
</feature>
<reference evidence="3 4" key="1">
    <citation type="submission" date="2020-06" db="EMBL/GenBank/DDBJ databases">
        <title>Genome mining for natural products.</title>
        <authorList>
            <person name="Zhang B."/>
            <person name="Shi J."/>
            <person name="Ge H."/>
        </authorList>
    </citation>
    <scope>NUCLEOTIDE SEQUENCE [LARGE SCALE GENOMIC DNA]</scope>
    <source>
        <strain evidence="3 4">NA00687</strain>
    </source>
</reference>